<dbReference type="EMBL" id="JBGUBD010000001">
    <property type="protein sequence ID" value="MFA9476875.1"/>
    <property type="molecule type" value="Genomic_DNA"/>
</dbReference>
<keyword evidence="1" id="KW-0805">Transcription regulation</keyword>
<evidence type="ECO:0000256" key="2">
    <source>
        <dbReference type="ARBA" id="ARBA00023125"/>
    </source>
</evidence>
<name>A0ABV4U127_9BACT</name>
<evidence type="ECO:0000256" key="1">
    <source>
        <dbReference type="ARBA" id="ARBA00023015"/>
    </source>
</evidence>
<dbReference type="PANTHER" id="PTHR44688:SF16">
    <property type="entry name" value="DNA-BINDING TRANSCRIPTIONAL ACTIVATOR DEVR_DOSR"/>
    <property type="match status" value="1"/>
</dbReference>
<proteinExistence type="predicted"/>
<dbReference type="Gene3D" id="1.10.10.10">
    <property type="entry name" value="Winged helix-like DNA-binding domain superfamily/Winged helix DNA-binding domain"/>
    <property type="match status" value="1"/>
</dbReference>
<evidence type="ECO:0000313" key="5">
    <source>
        <dbReference type="EMBL" id="MFA9476875.1"/>
    </source>
</evidence>
<sequence>MVRLLGKVAGMTGPLPERRTALAEEMCDLVDADFWMWVHTHLPQGSQRPTAFNVLHGRMSERQLVVFYENSYEPELQTPEMAPLLKLMRRGKPFTRRRSQMIDDRAWYDSPHVRLVRKPAGIDDFIFSLYPLGDDCWSAFGFHRTYGRPVFTPEQARMIHIIASEIPWLHHHQPPENANTLLPALTPRLCTVMGLLIEGYNRKQIANQLSLSEHTVRGYISDVYRHFKVRSHVELIQRFAQGNGQDITPPT</sequence>
<keyword evidence="6" id="KW-1185">Reference proteome</keyword>
<keyword evidence="3" id="KW-0804">Transcription</keyword>
<reference evidence="5 6" key="1">
    <citation type="submission" date="2024-08" db="EMBL/GenBank/DDBJ databases">
        <title>Whole-genome sequencing of halo(alkali)philic microorganisms from hypersaline lakes.</title>
        <authorList>
            <person name="Sorokin D.Y."/>
            <person name="Merkel A.Y."/>
            <person name="Messina E."/>
            <person name="Yakimov M."/>
        </authorList>
    </citation>
    <scope>NUCLEOTIDE SEQUENCE [LARGE SCALE GENOMIC DNA]</scope>
    <source>
        <strain evidence="5 6">AB-hyl4</strain>
    </source>
</reference>
<keyword evidence="2" id="KW-0238">DNA-binding</keyword>
<dbReference type="SUPFAM" id="SSF46894">
    <property type="entry name" value="C-terminal effector domain of the bipartite response regulators"/>
    <property type="match status" value="1"/>
</dbReference>
<dbReference type="InterPro" id="IPR000792">
    <property type="entry name" value="Tscrpt_reg_LuxR_C"/>
</dbReference>
<accession>A0ABV4U127</accession>
<dbReference type="Pfam" id="PF00196">
    <property type="entry name" value="GerE"/>
    <property type="match status" value="1"/>
</dbReference>
<dbReference type="SMART" id="SM00421">
    <property type="entry name" value="HTH_LUXR"/>
    <property type="match status" value="1"/>
</dbReference>
<evidence type="ECO:0000256" key="3">
    <source>
        <dbReference type="ARBA" id="ARBA00023163"/>
    </source>
</evidence>
<dbReference type="PROSITE" id="PS50043">
    <property type="entry name" value="HTH_LUXR_2"/>
    <property type="match status" value="1"/>
</dbReference>
<evidence type="ECO:0000313" key="6">
    <source>
        <dbReference type="Proteomes" id="UP001575105"/>
    </source>
</evidence>
<evidence type="ECO:0000259" key="4">
    <source>
        <dbReference type="PROSITE" id="PS50043"/>
    </source>
</evidence>
<dbReference type="InterPro" id="IPR036388">
    <property type="entry name" value="WH-like_DNA-bd_sf"/>
</dbReference>
<dbReference type="CDD" id="cd06170">
    <property type="entry name" value="LuxR_C_like"/>
    <property type="match status" value="1"/>
</dbReference>
<dbReference type="Proteomes" id="UP001575105">
    <property type="component" value="Unassembled WGS sequence"/>
</dbReference>
<comment type="caution">
    <text evidence="5">The sequence shown here is derived from an EMBL/GenBank/DDBJ whole genome shotgun (WGS) entry which is preliminary data.</text>
</comment>
<dbReference type="InterPro" id="IPR016032">
    <property type="entry name" value="Sig_transdc_resp-reg_C-effctor"/>
</dbReference>
<dbReference type="RefSeq" id="WP_425343800.1">
    <property type="nucleotide sequence ID" value="NZ_JBGUBD010000001.1"/>
</dbReference>
<gene>
    <name evidence="5" type="ORF">ACERK3_01080</name>
</gene>
<protein>
    <submittedName>
        <fullName evidence="5">LuxR C-terminal-related transcriptional regulator</fullName>
    </submittedName>
</protein>
<dbReference type="PRINTS" id="PR00038">
    <property type="entry name" value="HTHLUXR"/>
</dbReference>
<organism evidence="5 6">
    <name type="scientific">Natronomicrosphaera hydrolytica</name>
    <dbReference type="NCBI Taxonomy" id="3242702"/>
    <lineage>
        <taxon>Bacteria</taxon>
        <taxon>Pseudomonadati</taxon>
        <taxon>Planctomycetota</taxon>
        <taxon>Phycisphaerae</taxon>
        <taxon>Phycisphaerales</taxon>
        <taxon>Phycisphaeraceae</taxon>
        <taxon>Natronomicrosphaera</taxon>
    </lineage>
</organism>
<feature type="domain" description="HTH luxR-type" evidence="4">
    <location>
        <begin position="178"/>
        <end position="243"/>
    </location>
</feature>
<dbReference type="PANTHER" id="PTHR44688">
    <property type="entry name" value="DNA-BINDING TRANSCRIPTIONAL ACTIVATOR DEVR_DOSR"/>
    <property type="match status" value="1"/>
</dbReference>